<evidence type="ECO:0000313" key="2">
    <source>
        <dbReference type="EMBL" id="SMC48809.1"/>
    </source>
</evidence>
<name>A0A1W1ZJY0_9FIRM</name>
<evidence type="ECO:0000256" key="1">
    <source>
        <dbReference type="SAM" id="MobiDB-lite"/>
    </source>
</evidence>
<organism evidence="2 3">
    <name type="scientific">Sporomusa malonica</name>
    <dbReference type="NCBI Taxonomy" id="112901"/>
    <lineage>
        <taxon>Bacteria</taxon>
        <taxon>Bacillati</taxon>
        <taxon>Bacillota</taxon>
        <taxon>Negativicutes</taxon>
        <taxon>Selenomonadales</taxon>
        <taxon>Sporomusaceae</taxon>
        <taxon>Sporomusa</taxon>
    </lineage>
</organism>
<dbReference type="EMBL" id="FWXI01000004">
    <property type="protein sequence ID" value="SMC48809.1"/>
    <property type="molecule type" value="Genomic_DNA"/>
</dbReference>
<keyword evidence="3" id="KW-1185">Reference proteome</keyword>
<sequence length="58" mass="6373">MKSSGSYGEKLGYTLPNNEKTEAKYTTGQTGVQENSDAPPETKEQHTIEAPKVSTLHY</sequence>
<dbReference type="RefSeq" id="WP_176215405.1">
    <property type="nucleotide sequence ID" value="NZ_CP155572.1"/>
</dbReference>
<reference evidence="2 3" key="1">
    <citation type="submission" date="2017-04" db="EMBL/GenBank/DDBJ databases">
        <authorList>
            <person name="Afonso C.L."/>
            <person name="Miller P.J."/>
            <person name="Scott M.A."/>
            <person name="Spackman E."/>
            <person name="Goraichik I."/>
            <person name="Dimitrov K.M."/>
            <person name="Suarez D.L."/>
            <person name="Swayne D.E."/>
        </authorList>
    </citation>
    <scope>NUCLEOTIDE SEQUENCE [LARGE SCALE GENOMIC DNA]</scope>
    <source>
        <strain evidence="2 3">DSM 5090</strain>
    </source>
</reference>
<dbReference type="AlphaFoldDB" id="A0A1W1ZJY0"/>
<feature type="region of interest" description="Disordered" evidence="1">
    <location>
        <begin position="1"/>
        <end position="58"/>
    </location>
</feature>
<gene>
    <name evidence="2" type="ORF">SAMN04488500_1049</name>
</gene>
<proteinExistence type="predicted"/>
<evidence type="ECO:0000313" key="3">
    <source>
        <dbReference type="Proteomes" id="UP000192738"/>
    </source>
</evidence>
<accession>A0A1W1ZJY0</accession>
<dbReference type="Proteomes" id="UP000192738">
    <property type="component" value="Unassembled WGS sequence"/>
</dbReference>
<feature type="compositionally biased region" description="Basic and acidic residues" evidence="1">
    <location>
        <begin position="40"/>
        <end position="49"/>
    </location>
</feature>
<protein>
    <submittedName>
        <fullName evidence="2">Uncharacterized protein</fullName>
    </submittedName>
</protein>
<feature type="compositionally biased region" description="Polar residues" evidence="1">
    <location>
        <begin position="24"/>
        <end position="36"/>
    </location>
</feature>